<evidence type="ECO:0000256" key="4">
    <source>
        <dbReference type="ARBA" id="ARBA00022747"/>
    </source>
</evidence>
<keyword evidence="4" id="KW-0680">Restriction system</keyword>
<dbReference type="GO" id="GO:0003886">
    <property type="term" value="F:DNA (cytosine-5-)-methyltransferase activity"/>
    <property type="evidence" value="ECO:0007669"/>
    <property type="project" value="UniProtKB-EC"/>
</dbReference>
<dbReference type="InterPro" id="IPR029063">
    <property type="entry name" value="SAM-dependent_MTases_sf"/>
</dbReference>
<evidence type="ECO:0000313" key="8">
    <source>
        <dbReference type="EMBL" id="MCC2129402.1"/>
    </source>
</evidence>
<dbReference type="GO" id="GO:0003677">
    <property type="term" value="F:DNA binding"/>
    <property type="evidence" value="ECO:0007669"/>
    <property type="project" value="TreeGrafter"/>
</dbReference>
<dbReference type="InterPro" id="IPR031303">
    <property type="entry name" value="C5_meth_CS"/>
</dbReference>
<dbReference type="InterPro" id="IPR001525">
    <property type="entry name" value="C5_MeTfrase"/>
</dbReference>
<evidence type="ECO:0000256" key="7">
    <source>
        <dbReference type="RuleBase" id="RU000417"/>
    </source>
</evidence>
<dbReference type="PROSITE" id="PS00094">
    <property type="entry name" value="C5_MTASE_1"/>
    <property type="match status" value="1"/>
</dbReference>
<dbReference type="NCBIfam" id="TIGR00675">
    <property type="entry name" value="dcm"/>
    <property type="match status" value="1"/>
</dbReference>
<dbReference type="GO" id="GO:0032259">
    <property type="term" value="P:methylation"/>
    <property type="evidence" value="ECO:0007669"/>
    <property type="project" value="UniProtKB-KW"/>
</dbReference>
<dbReference type="PANTHER" id="PTHR10629">
    <property type="entry name" value="CYTOSINE-SPECIFIC METHYLTRANSFERASE"/>
    <property type="match status" value="1"/>
</dbReference>
<dbReference type="PROSITE" id="PS51679">
    <property type="entry name" value="SAM_MT_C5"/>
    <property type="match status" value="1"/>
</dbReference>
<dbReference type="EMBL" id="JAJEPW010000018">
    <property type="protein sequence ID" value="MCC2129402.1"/>
    <property type="molecule type" value="Genomic_DNA"/>
</dbReference>
<dbReference type="PRINTS" id="PR00105">
    <property type="entry name" value="C5METTRFRASE"/>
</dbReference>
<reference evidence="8" key="1">
    <citation type="submission" date="2021-10" db="EMBL/GenBank/DDBJ databases">
        <title>Anaerobic single-cell dispensing facilitates the cultivation of human gut bacteria.</title>
        <authorList>
            <person name="Afrizal A."/>
        </authorList>
    </citation>
    <scope>NUCLEOTIDE SEQUENCE</scope>
    <source>
        <strain evidence="8">CLA-AA-H272</strain>
    </source>
</reference>
<dbReference type="GO" id="GO:0009307">
    <property type="term" value="P:DNA restriction-modification system"/>
    <property type="evidence" value="ECO:0007669"/>
    <property type="project" value="UniProtKB-KW"/>
</dbReference>
<keyword evidence="1 5" id="KW-0489">Methyltransferase</keyword>
<dbReference type="EC" id="2.1.1.37" evidence="7"/>
<dbReference type="InterPro" id="IPR050390">
    <property type="entry name" value="C5-Methyltransferase"/>
</dbReference>
<accession>A0AAE3AEM1</accession>
<keyword evidence="9" id="KW-1185">Reference proteome</keyword>
<gene>
    <name evidence="8" type="ORF">LKD37_07725</name>
</gene>
<dbReference type="SUPFAM" id="SSF53335">
    <property type="entry name" value="S-adenosyl-L-methionine-dependent methyltransferases"/>
    <property type="match status" value="2"/>
</dbReference>
<dbReference type="Pfam" id="PF00145">
    <property type="entry name" value="DNA_methylase"/>
    <property type="match status" value="2"/>
</dbReference>
<dbReference type="Gene3D" id="3.90.120.10">
    <property type="entry name" value="DNA Methylase, subunit A, domain 2"/>
    <property type="match status" value="1"/>
</dbReference>
<proteinExistence type="inferred from homology"/>
<keyword evidence="3 5" id="KW-0949">S-adenosyl-L-methionine</keyword>
<dbReference type="InterPro" id="IPR018117">
    <property type="entry name" value="C5_DNA_meth_AS"/>
</dbReference>
<dbReference type="PROSITE" id="PS00095">
    <property type="entry name" value="C5_MTASE_2"/>
    <property type="match status" value="1"/>
</dbReference>
<dbReference type="RefSeq" id="WP_178265268.1">
    <property type="nucleotide sequence ID" value="NZ_JAJEPW010000018.1"/>
</dbReference>
<dbReference type="GO" id="GO:0044027">
    <property type="term" value="P:negative regulation of gene expression via chromosomal CpG island methylation"/>
    <property type="evidence" value="ECO:0007669"/>
    <property type="project" value="TreeGrafter"/>
</dbReference>
<dbReference type="Gene3D" id="3.40.50.150">
    <property type="entry name" value="Vaccinia Virus protein VP39"/>
    <property type="match status" value="2"/>
</dbReference>
<evidence type="ECO:0000256" key="5">
    <source>
        <dbReference type="PROSITE-ProRule" id="PRU01016"/>
    </source>
</evidence>
<comment type="similarity">
    <text evidence="5 6">Belongs to the class I-like SAM-binding methyltransferase superfamily. C5-methyltransferase family.</text>
</comment>
<evidence type="ECO:0000256" key="1">
    <source>
        <dbReference type="ARBA" id="ARBA00022603"/>
    </source>
</evidence>
<evidence type="ECO:0000256" key="2">
    <source>
        <dbReference type="ARBA" id="ARBA00022679"/>
    </source>
</evidence>
<comment type="caution">
    <text evidence="8">The sequence shown here is derived from an EMBL/GenBank/DDBJ whole genome shotgun (WGS) entry which is preliminary data.</text>
</comment>
<evidence type="ECO:0000256" key="6">
    <source>
        <dbReference type="RuleBase" id="RU000416"/>
    </source>
</evidence>
<protein>
    <recommendedName>
        <fullName evidence="7">Cytosine-specific methyltransferase</fullName>
        <ecNumber evidence="7">2.1.1.37</ecNumber>
    </recommendedName>
</protein>
<evidence type="ECO:0000313" key="9">
    <source>
        <dbReference type="Proteomes" id="UP001199319"/>
    </source>
</evidence>
<feature type="active site" evidence="5">
    <location>
        <position position="78"/>
    </location>
</feature>
<dbReference type="Proteomes" id="UP001199319">
    <property type="component" value="Unassembled WGS sequence"/>
</dbReference>
<comment type="catalytic activity">
    <reaction evidence="7">
        <text>a 2'-deoxycytidine in DNA + S-adenosyl-L-methionine = a 5-methyl-2'-deoxycytidine in DNA + S-adenosyl-L-homocysteine + H(+)</text>
        <dbReference type="Rhea" id="RHEA:13681"/>
        <dbReference type="Rhea" id="RHEA-COMP:11369"/>
        <dbReference type="Rhea" id="RHEA-COMP:11370"/>
        <dbReference type="ChEBI" id="CHEBI:15378"/>
        <dbReference type="ChEBI" id="CHEBI:57856"/>
        <dbReference type="ChEBI" id="CHEBI:59789"/>
        <dbReference type="ChEBI" id="CHEBI:85452"/>
        <dbReference type="ChEBI" id="CHEBI:85454"/>
        <dbReference type="EC" id="2.1.1.37"/>
    </reaction>
</comment>
<dbReference type="PANTHER" id="PTHR10629:SF52">
    <property type="entry name" value="DNA (CYTOSINE-5)-METHYLTRANSFERASE 1"/>
    <property type="match status" value="1"/>
</dbReference>
<name>A0AAE3AEM1_9FIRM</name>
<keyword evidence="2 5" id="KW-0808">Transferase</keyword>
<sequence length="529" mass="59561">MAYKVIDLFAGAGGLSLGFMQTGKFEIVAAAENNPGARKTYKRNHRLARLYPDVRTIDYKELEESCGEIDVVIGGPPCQGFSNANRQHTTIISMNNRLVKEYVRAVRELKPKAFVMENVAMLKSNIHRFMVEETDIDDPVIMGLTLSEDKIELLPKGINFPNAVNFAKDPSNIKTYLWDEKELKAITVLYRFRINEPKFASSVERYRKYLTKLLADIAASTDEDWVRTQERKMAQMLLSYMNGDKVEFDALIRAIEIPLSVQRMLGRMQELLDNNIHVTEYRSENGTVIAAVQSYAVFDYVDGVLSAAPYNYDITAKVYNALDYGAPQKRERFIIVGTRGGIVYDPPKPEFTSDAFRTVRDAIADLQDVPAATEVDAPPVELPRMDNLSALAQALRGKLLYNHVSTATREVAQARFAALKEGENFHDLGVELKTTYSNADRTQNTIYMRLKYNEPSGTVVNVRKSMWVHPELDRAISIREAARLQTFPDTFIFEGSKDSQYQQVGNAVPPVLSNAIARSLVKALGAEKE</sequence>
<dbReference type="AlphaFoldDB" id="A0AAE3AEM1"/>
<organism evidence="8 9">
    <name type="scientific">Brotocaccenecus cirricatena</name>
    <dbReference type="NCBI Taxonomy" id="3064195"/>
    <lineage>
        <taxon>Bacteria</taxon>
        <taxon>Bacillati</taxon>
        <taxon>Bacillota</taxon>
        <taxon>Clostridia</taxon>
        <taxon>Eubacteriales</taxon>
        <taxon>Oscillospiraceae</taxon>
        <taxon>Brotocaccenecus</taxon>
    </lineage>
</organism>
<evidence type="ECO:0000256" key="3">
    <source>
        <dbReference type="ARBA" id="ARBA00022691"/>
    </source>
</evidence>